<proteinExistence type="inferred from homology"/>
<dbReference type="InterPro" id="IPR003602">
    <property type="entry name" value="Topo_IA_DNA-bd_dom"/>
</dbReference>
<dbReference type="InterPro" id="IPR034144">
    <property type="entry name" value="TOPRIM_TopoIII"/>
</dbReference>
<dbReference type="AlphaFoldDB" id="A0AAD9KZH9"/>
<dbReference type="GO" id="GO:0006310">
    <property type="term" value="P:DNA recombination"/>
    <property type="evidence" value="ECO:0007669"/>
    <property type="project" value="TreeGrafter"/>
</dbReference>
<evidence type="ECO:0000256" key="11">
    <source>
        <dbReference type="ARBA" id="ARBA00023125"/>
    </source>
</evidence>
<keyword evidence="11 16" id="KW-0238">DNA-binding</keyword>
<comment type="caution">
    <text evidence="21">The sequence shown here is derived from an EMBL/GenBank/DDBJ whole genome shotgun (WGS) entry which is preliminary data.</text>
</comment>
<dbReference type="InterPro" id="IPR013497">
    <property type="entry name" value="Topo_IA_cen"/>
</dbReference>
<dbReference type="PRINTS" id="PR00417">
    <property type="entry name" value="PRTPISMRASEI"/>
</dbReference>
<evidence type="ECO:0000256" key="12">
    <source>
        <dbReference type="ARBA" id="ARBA00023128"/>
    </source>
</evidence>
<feature type="domain" description="GRF-type" evidence="19">
    <location>
        <begin position="964"/>
        <end position="1006"/>
    </location>
</feature>
<comment type="function">
    <text evidence="16">Introduces a single-strand break via transesterification at a target site in duplex DNA. Releases the supercoiling and torsional tension of DNA introduced during the DNA replication and transcription by transiently cleaving and rejoining one strand of the DNA duplex. The scissile phosphodiester is attacked by the catalytic tyrosine of the enzyme, resulting in the formation of a DNA-(5'-phosphotyrosyl)-enzyme intermediate and the expulsion of a 3'-OH DNA strand.</text>
</comment>
<dbReference type="GO" id="GO:0003917">
    <property type="term" value="F:DNA topoisomerase type I (single strand cut, ATP-independent) activity"/>
    <property type="evidence" value="ECO:0007669"/>
    <property type="project" value="UniProtKB-EC"/>
</dbReference>
<dbReference type="FunFam" id="1.10.290.10:FF:000001">
    <property type="entry name" value="DNA topoisomerase"/>
    <property type="match status" value="1"/>
</dbReference>
<evidence type="ECO:0000256" key="2">
    <source>
        <dbReference type="ARBA" id="ARBA00001946"/>
    </source>
</evidence>
<dbReference type="Gene3D" id="3.40.50.140">
    <property type="match status" value="1"/>
</dbReference>
<dbReference type="Pfam" id="PF06839">
    <property type="entry name" value="Zn_ribbon_GRF"/>
    <property type="match status" value="2"/>
</dbReference>
<sequence>MLKFAIRCLCTNTSTSKMVRILNVAEKNDAAKSVSEIMSGGRYRKREGFSRFNKIYEFDYNILNQNCTMSMTSVSGHLLEYRFVGQYSKWHSCSPVALFEAPMEKYCPQNFMDIKRTLEKEVRGCQSLIIWTDGDREGENIGYEIIRVCQAVKPNLRVYRARFSEITPQAIARAVRSLEEPNINVSDAVDVRQELDLRIGAAFTRFQTLRLQKVFPEVLAEQVISYGSCQFPTLGFVVERYKQVQAFIAEQFWKITASIETEDSVAEFHWKRQRLFDHTACLVLYLHCLEDPTAKVVDIRSRPKSKWRPVALDTVELEKLVSRKMRINAKETMKIAEKLYTQGCISYPRTETNMFPAELDLRNLIQQQTQDPVWGGFAAGLLEAGPRPRNGNKSDHAHPPIHPTKYVNTLQGDEKRVYEFIVRHFLACCSQDAQGHETTIEIDINGEQFTLQGLMIIARNYLDVYPYDRWNAKVIPTMEVGATFQPKSVEMTEGETSPPSLLTEADLISLMDKHGIGTDATHADHIEKIKSRLYVGLTPDGKFLPGELGMGLVEGYDAMGFEMSKPHLRAELEADLKRICDGTKDKNVVLQAQVVKYRDVFVEVVQQATKIDTALAEYFGNAHQVNHEVVETLASSVVRPCPNCGNDMLLKTKKDGRGWFLSCMGYPECRAAIWFPDFVLHVSVDDAVCDICRPHPTHKMKFRFKKGSVPPYIPLEYVGCIGGCDDTLVELFDLNKTPRRNPPPSAAGNQQTVPARNRGTSNNSNHGNSGIPRNSGHGNSGNPGNGGYGNSGTPRDSGYSGSGMSGSAQSNSTYNSQPRAPLAPRNTNVQMGWNGAKKASVTSVTRHDSTATSDISSVGDTDGNTIVCQCGEDARLLTVRKEGPNTGRQFYTCARPQESRCGFFLWADDGGNTGSLGGDSVAGQRTAPGILGQARLGRQGMGVRGSDTSGHNSSSVFDDDSVSCGCGIEARRLTVHKEGPNTGRQFYVCSKPQGEGCSFFQWADDTTANTRGGFPAKSGRGPGGVKRNASGGKDGKVTKKRKCGICGEEGIFTFIFCEV</sequence>
<evidence type="ECO:0000256" key="6">
    <source>
        <dbReference type="ARBA" id="ARBA00022737"/>
    </source>
</evidence>
<dbReference type="CDD" id="cd03362">
    <property type="entry name" value="TOPRIM_TopoIA_TopoIII"/>
    <property type="match status" value="1"/>
</dbReference>
<dbReference type="CDD" id="cd00186">
    <property type="entry name" value="TOP1Ac"/>
    <property type="match status" value="1"/>
</dbReference>
<dbReference type="Pfam" id="PF01396">
    <property type="entry name" value="Zn_ribbon_Top1"/>
    <property type="match status" value="1"/>
</dbReference>
<dbReference type="Gene3D" id="2.70.20.10">
    <property type="entry name" value="Topoisomerase I, domain 3"/>
    <property type="match status" value="1"/>
</dbReference>
<dbReference type="FunFam" id="3.40.50.140:FF:000003">
    <property type="entry name" value="DNA topoisomerase"/>
    <property type="match status" value="1"/>
</dbReference>
<dbReference type="Gene3D" id="1.10.290.10">
    <property type="entry name" value="Topoisomerase I, domain 4"/>
    <property type="match status" value="1"/>
</dbReference>
<dbReference type="SUPFAM" id="SSF57783">
    <property type="entry name" value="Zinc beta-ribbon"/>
    <property type="match status" value="1"/>
</dbReference>
<keyword evidence="7 15" id="KW-0863">Zinc-finger</keyword>
<feature type="domain" description="Topo IA-type catalytic" evidence="20">
    <location>
        <begin position="182"/>
        <end position="601"/>
    </location>
</feature>
<dbReference type="InterPro" id="IPR013498">
    <property type="entry name" value="Topo_IA_Znf"/>
</dbReference>
<dbReference type="Gene3D" id="3.30.65.10">
    <property type="entry name" value="Bacterial Topoisomerase I, domain 1"/>
    <property type="match status" value="1"/>
</dbReference>
<keyword evidence="6" id="KW-0677">Repeat</keyword>
<feature type="region of interest" description="Disordered" evidence="17">
    <location>
        <begin position="1013"/>
        <end position="1036"/>
    </location>
</feature>
<dbReference type="InterPro" id="IPR000380">
    <property type="entry name" value="Topo_IA"/>
</dbReference>
<gene>
    <name evidence="21" type="ORF">NP493_453g03032</name>
</gene>
<organism evidence="21 22">
    <name type="scientific">Ridgeia piscesae</name>
    <name type="common">Tubeworm</name>
    <dbReference type="NCBI Taxonomy" id="27915"/>
    <lineage>
        <taxon>Eukaryota</taxon>
        <taxon>Metazoa</taxon>
        <taxon>Spiralia</taxon>
        <taxon>Lophotrochozoa</taxon>
        <taxon>Annelida</taxon>
        <taxon>Polychaeta</taxon>
        <taxon>Sedentaria</taxon>
        <taxon>Canalipalpata</taxon>
        <taxon>Sabellida</taxon>
        <taxon>Siboglinidae</taxon>
        <taxon>Ridgeia</taxon>
    </lineage>
</organism>
<dbReference type="EC" id="5.6.2.1" evidence="16"/>
<keyword evidence="9" id="KW-0460">Magnesium</keyword>
<dbReference type="PROSITE" id="PS00396">
    <property type="entry name" value="TOPO_IA_1"/>
    <property type="match status" value="1"/>
</dbReference>
<comment type="similarity">
    <text evidence="4 16">Belongs to the type IA topoisomerase family.</text>
</comment>
<dbReference type="InterPro" id="IPR013826">
    <property type="entry name" value="Topo_IA_cen_sub3"/>
</dbReference>
<dbReference type="InterPro" id="IPR013824">
    <property type="entry name" value="Topo_IA_cen_sub1"/>
</dbReference>
<dbReference type="PROSITE" id="PS51999">
    <property type="entry name" value="ZF_GRF"/>
    <property type="match status" value="2"/>
</dbReference>
<dbReference type="SMART" id="SM00493">
    <property type="entry name" value="TOPRIM"/>
    <property type="match status" value="1"/>
</dbReference>
<evidence type="ECO:0000256" key="7">
    <source>
        <dbReference type="ARBA" id="ARBA00022771"/>
    </source>
</evidence>
<evidence type="ECO:0000256" key="5">
    <source>
        <dbReference type="ARBA" id="ARBA00022723"/>
    </source>
</evidence>
<feature type="domain" description="GRF-type" evidence="19">
    <location>
        <begin position="868"/>
        <end position="910"/>
    </location>
</feature>
<evidence type="ECO:0000256" key="10">
    <source>
        <dbReference type="ARBA" id="ARBA00023029"/>
    </source>
</evidence>
<evidence type="ECO:0000256" key="14">
    <source>
        <dbReference type="ARBA" id="ARBA00064039"/>
    </source>
</evidence>
<dbReference type="InterPro" id="IPR013825">
    <property type="entry name" value="Topo_IA_cen_sub2"/>
</dbReference>
<feature type="compositionally biased region" description="Polar residues" evidence="17">
    <location>
        <begin position="840"/>
        <end position="858"/>
    </location>
</feature>
<comment type="cofactor">
    <cofactor evidence="2">
        <name>Mg(2+)</name>
        <dbReference type="ChEBI" id="CHEBI:18420"/>
    </cofactor>
</comment>
<dbReference type="Gene3D" id="1.10.460.10">
    <property type="entry name" value="Topoisomerase I, domain 2"/>
    <property type="match status" value="1"/>
</dbReference>
<dbReference type="InterPro" id="IPR003601">
    <property type="entry name" value="Topo_IA_2"/>
</dbReference>
<comment type="subunit">
    <text evidence="14">Binds ssDNA. Interacts (via N-terminal region) with BLM; the interaction is direct. Directly interacts with RMI1. Component of the RMI complex, containing at least TOP3A, RMI1 and RMI2. The RMI complex interacts with BLM.</text>
</comment>
<dbReference type="Pfam" id="PF01751">
    <property type="entry name" value="Toprim"/>
    <property type="match status" value="1"/>
</dbReference>
<accession>A0AAD9KZH9</accession>
<dbReference type="PANTHER" id="PTHR11390:SF21">
    <property type="entry name" value="DNA TOPOISOMERASE 3-ALPHA"/>
    <property type="match status" value="1"/>
</dbReference>
<evidence type="ECO:0000256" key="16">
    <source>
        <dbReference type="RuleBase" id="RU362092"/>
    </source>
</evidence>
<dbReference type="InterPro" id="IPR010666">
    <property type="entry name" value="Znf_GRF"/>
</dbReference>
<evidence type="ECO:0000259" key="18">
    <source>
        <dbReference type="PROSITE" id="PS50880"/>
    </source>
</evidence>
<evidence type="ECO:0000313" key="22">
    <source>
        <dbReference type="Proteomes" id="UP001209878"/>
    </source>
</evidence>
<keyword evidence="8" id="KW-0862">Zinc</keyword>
<evidence type="ECO:0000256" key="1">
    <source>
        <dbReference type="ARBA" id="ARBA00000213"/>
    </source>
</evidence>
<dbReference type="PROSITE" id="PS50880">
    <property type="entry name" value="TOPRIM"/>
    <property type="match status" value="1"/>
</dbReference>
<name>A0AAD9KZH9_RIDPI</name>
<protein>
    <recommendedName>
        <fullName evidence="16">DNA topoisomerase</fullName>
        <ecNumber evidence="16">5.6.2.1</ecNumber>
    </recommendedName>
</protein>
<keyword evidence="13 16" id="KW-0413">Isomerase</keyword>
<dbReference type="GO" id="GO:0008270">
    <property type="term" value="F:zinc ion binding"/>
    <property type="evidence" value="ECO:0007669"/>
    <property type="project" value="UniProtKB-KW"/>
</dbReference>
<evidence type="ECO:0000256" key="4">
    <source>
        <dbReference type="ARBA" id="ARBA00009446"/>
    </source>
</evidence>
<keyword evidence="12" id="KW-0496">Mitochondrion</keyword>
<evidence type="ECO:0000256" key="3">
    <source>
        <dbReference type="ARBA" id="ARBA00004305"/>
    </source>
</evidence>
<evidence type="ECO:0000259" key="20">
    <source>
        <dbReference type="PROSITE" id="PS52039"/>
    </source>
</evidence>
<comment type="subcellular location">
    <subcellularLocation>
        <location evidence="3">Mitochondrion matrix</location>
    </subcellularLocation>
</comment>
<dbReference type="FunFam" id="1.10.460.10:FF:000020">
    <property type="entry name" value="DNA topoisomerase 3-alpha"/>
    <property type="match status" value="1"/>
</dbReference>
<dbReference type="GO" id="GO:0006265">
    <property type="term" value="P:DNA topological change"/>
    <property type="evidence" value="ECO:0007669"/>
    <property type="project" value="InterPro"/>
</dbReference>
<dbReference type="GO" id="GO:0005759">
    <property type="term" value="C:mitochondrial matrix"/>
    <property type="evidence" value="ECO:0007669"/>
    <property type="project" value="UniProtKB-SubCell"/>
</dbReference>
<dbReference type="GO" id="GO:0003677">
    <property type="term" value="F:DNA binding"/>
    <property type="evidence" value="ECO:0007669"/>
    <property type="project" value="UniProtKB-KW"/>
</dbReference>
<dbReference type="PROSITE" id="PS52039">
    <property type="entry name" value="TOPO_IA_2"/>
    <property type="match status" value="1"/>
</dbReference>
<dbReference type="SMART" id="SM00436">
    <property type="entry name" value="TOP1Bc"/>
    <property type="match status" value="1"/>
</dbReference>
<keyword evidence="10 16" id="KW-0799">Topoisomerase</keyword>
<feature type="region of interest" description="Disordered" evidence="17">
    <location>
        <begin position="735"/>
        <end position="858"/>
    </location>
</feature>
<evidence type="ECO:0000256" key="15">
    <source>
        <dbReference type="PROSITE-ProRule" id="PRU01343"/>
    </source>
</evidence>
<evidence type="ECO:0000256" key="8">
    <source>
        <dbReference type="ARBA" id="ARBA00022833"/>
    </source>
</evidence>
<evidence type="ECO:0000256" key="13">
    <source>
        <dbReference type="ARBA" id="ARBA00023235"/>
    </source>
</evidence>
<dbReference type="FunFam" id="2.70.20.10:FF:000004">
    <property type="entry name" value="DNA topoisomerase"/>
    <property type="match status" value="1"/>
</dbReference>
<dbReference type="GO" id="GO:0005654">
    <property type="term" value="C:nucleoplasm"/>
    <property type="evidence" value="ECO:0007669"/>
    <property type="project" value="UniProtKB-ARBA"/>
</dbReference>
<evidence type="ECO:0000313" key="21">
    <source>
        <dbReference type="EMBL" id="KAK2180224.1"/>
    </source>
</evidence>
<keyword evidence="5" id="KW-0479">Metal-binding</keyword>
<evidence type="ECO:0000259" key="19">
    <source>
        <dbReference type="PROSITE" id="PS51999"/>
    </source>
</evidence>
<dbReference type="Pfam" id="PF01131">
    <property type="entry name" value="Topoisom_bac"/>
    <property type="match status" value="1"/>
</dbReference>
<dbReference type="GO" id="GO:0031422">
    <property type="term" value="C:RecQ family helicase-topoisomerase III complex"/>
    <property type="evidence" value="ECO:0007669"/>
    <property type="project" value="TreeGrafter"/>
</dbReference>
<dbReference type="GO" id="GO:0006281">
    <property type="term" value="P:DNA repair"/>
    <property type="evidence" value="ECO:0007669"/>
    <property type="project" value="TreeGrafter"/>
</dbReference>
<dbReference type="Proteomes" id="UP001209878">
    <property type="component" value="Unassembled WGS sequence"/>
</dbReference>
<feature type="domain" description="Toprim" evidence="18">
    <location>
        <begin position="20"/>
        <end position="164"/>
    </location>
</feature>
<dbReference type="InterPro" id="IPR006171">
    <property type="entry name" value="TOPRIM_dom"/>
</dbReference>
<dbReference type="SMART" id="SM00437">
    <property type="entry name" value="TOP1Ac"/>
    <property type="match status" value="1"/>
</dbReference>
<dbReference type="SUPFAM" id="SSF56712">
    <property type="entry name" value="Prokaryotic type I DNA topoisomerase"/>
    <property type="match status" value="1"/>
</dbReference>
<feature type="compositionally biased region" description="Low complexity" evidence="17">
    <location>
        <begin position="757"/>
        <end position="777"/>
    </location>
</feature>
<keyword evidence="22" id="KW-1185">Reference proteome</keyword>
<reference evidence="21" key="1">
    <citation type="journal article" date="2023" name="Mol. Biol. Evol.">
        <title>Third-Generation Sequencing Reveals the Adaptive Role of the Epigenome in Three Deep-Sea Polychaetes.</title>
        <authorList>
            <person name="Perez M."/>
            <person name="Aroh O."/>
            <person name="Sun Y."/>
            <person name="Lan Y."/>
            <person name="Juniper S.K."/>
            <person name="Young C.R."/>
            <person name="Angers B."/>
            <person name="Qian P.Y."/>
        </authorList>
    </citation>
    <scope>NUCLEOTIDE SEQUENCE</scope>
    <source>
        <strain evidence="21">R07B-5</strain>
    </source>
</reference>
<feature type="compositionally biased region" description="Gly residues" evidence="17">
    <location>
        <begin position="778"/>
        <end position="790"/>
    </location>
</feature>
<dbReference type="PANTHER" id="PTHR11390">
    <property type="entry name" value="PROKARYOTIC DNA TOPOISOMERASE"/>
    <property type="match status" value="1"/>
</dbReference>
<dbReference type="EMBL" id="JAODUO010000453">
    <property type="protein sequence ID" value="KAK2180224.1"/>
    <property type="molecule type" value="Genomic_DNA"/>
</dbReference>
<dbReference type="InterPro" id="IPR023406">
    <property type="entry name" value="Topo_IA_AS"/>
</dbReference>
<comment type="catalytic activity">
    <reaction evidence="1 16">
        <text>ATP-independent breakage of single-stranded DNA, followed by passage and rejoining.</text>
        <dbReference type="EC" id="5.6.2.1"/>
    </reaction>
</comment>
<evidence type="ECO:0000256" key="9">
    <source>
        <dbReference type="ARBA" id="ARBA00022842"/>
    </source>
</evidence>
<dbReference type="InterPro" id="IPR023405">
    <property type="entry name" value="Topo_IA_core_domain"/>
</dbReference>
<evidence type="ECO:0000256" key="17">
    <source>
        <dbReference type="SAM" id="MobiDB-lite"/>
    </source>
</evidence>